<sequence>MISRSILLLLWYTGVTHGNLALVTLYKDRPLLRAMALNTAELECCYEVKGVTVEPIWVVSVIMTNGTKRYLETTQVAIDDQRVTPERAKAPKEGLPCYILKVREVDMNDTGLYRCLLNHTSLYSYINTHGTFLQVYKPMPKFLNISEKAKNSIILTEAILLLLCVLVPGIPLLCKTKKQNKQEKKKGEEENIYEGLNLDDFDSTYHQIQRSQVFGPYQDVGNVLGEDIQLEKP</sequence>
<dbReference type="GO" id="GO:0009897">
    <property type="term" value="C:external side of plasma membrane"/>
    <property type="evidence" value="ECO:0007669"/>
    <property type="project" value="TreeGrafter"/>
</dbReference>
<comment type="caution">
    <text evidence="4">The sequence shown here is derived from an EMBL/GenBank/DDBJ whole genome shotgun (WGS) entry which is preliminary data.</text>
</comment>
<name>A0A9Q1FB47_SYNKA</name>
<dbReference type="GO" id="GO:0030183">
    <property type="term" value="P:B cell differentiation"/>
    <property type="evidence" value="ECO:0007669"/>
    <property type="project" value="TreeGrafter"/>
</dbReference>
<protein>
    <recommendedName>
        <fullName evidence="6">CD79a</fullName>
    </recommendedName>
</protein>
<dbReference type="PANTHER" id="PTHR14334:SF1">
    <property type="entry name" value="B-CELL ANTIGEN RECEPTOR COMPLEX-ASSOCIATED PROTEIN ALPHA CHAIN"/>
    <property type="match status" value="1"/>
</dbReference>
<gene>
    <name evidence="4" type="ORF">SKAU_G00222980</name>
</gene>
<keyword evidence="1" id="KW-0393">Immunoglobulin domain</keyword>
<dbReference type="EMBL" id="JAINUF010000007">
    <property type="protein sequence ID" value="KAJ8354731.1"/>
    <property type="molecule type" value="Genomic_DNA"/>
</dbReference>
<dbReference type="AlphaFoldDB" id="A0A9Q1FB47"/>
<dbReference type="Proteomes" id="UP001152622">
    <property type="component" value="Chromosome 7"/>
</dbReference>
<dbReference type="OrthoDB" id="8915525at2759"/>
<dbReference type="PANTHER" id="PTHR14334">
    <property type="entry name" value="B-CELL ANTIGEN RECEPTOR COMPLEX-ASSOCIATED PROTEIN"/>
    <property type="match status" value="1"/>
</dbReference>
<evidence type="ECO:0008006" key="6">
    <source>
        <dbReference type="Google" id="ProtNLM"/>
    </source>
</evidence>
<keyword evidence="2" id="KW-1133">Transmembrane helix</keyword>
<keyword evidence="2" id="KW-0812">Transmembrane</keyword>
<feature type="transmembrane region" description="Helical" evidence="2">
    <location>
        <begin position="153"/>
        <end position="174"/>
    </location>
</feature>
<accession>A0A9Q1FB47</accession>
<reference evidence="4" key="1">
    <citation type="journal article" date="2023" name="Science">
        <title>Genome structures resolve the early diversification of teleost fishes.</title>
        <authorList>
            <person name="Parey E."/>
            <person name="Louis A."/>
            <person name="Montfort J."/>
            <person name="Bouchez O."/>
            <person name="Roques C."/>
            <person name="Iampietro C."/>
            <person name="Lluch J."/>
            <person name="Castinel A."/>
            <person name="Donnadieu C."/>
            <person name="Desvignes T."/>
            <person name="Floi Bucao C."/>
            <person name="Jouanno E."/>
            <person name="Wen M."/>
            <person name="Mejri S."/>
            <person name="Dirks R."/>
            <person name="Jansen H."/>
            <person name="Henkel C."/>
            <person name="Chen W.J."/>
            <person name="Zahm M."/>
            <person name="Cabau C."/>
            <person name="Klopp C."/>
            <person name="Thompson A.W."/>
            <person name="Robinson-Rechavi M."/>
            <person name="Braasch I."/>
            <person name="Lecointre G."/>
            <person name="Bobe J."/>
            <person name="Postlethwait J.H."/>
            <person name="Berthelot C."/>
            <person name="Roest Crollius H."/>
            <person name="Guiguen Y."/>
        </authorList>
    </citation>
    <scope>NUCLEOTIDE SEQUENCE</scope>
    <source>
        <strain evidence="4">WJC10195</strain>
    </source>
</reference>
<evidence type="ECO:0000256" key="2">
    <source>
        <dbReference type="SAM" id="Phobius"/>
    </source>
</evidence>
<evidence type="ECO:0000256" key="3">
    <source>
        <dbReference type="SAM" id="SignalP"/>
    </source>
</evidence>
<feature type="chain" id="PRO_5040162691" description="CD79a" evidence="3">
    <location>
        <begin position="19"/>
        <end position="233"/>
    </location>
</feature>
<dbReference type="GO" id="GO:0019815">
    <property type="term" value="C:B cell receptor complex"/>
    <property type="evidence" value="ECO:0007669"/>
    <property type="project" value="TreeGrafter"/>
</dbReference>
<keyword evidence="2" id="KW-0472">Membrane</keyword>
<evidence type="ECO:0000256" key="1">
    <source>
        <dbReference type="ARBA" id="ARBA00023319"/>
    </source>
</evidence>
<evidence type="ECO:0000313" key="5">
    <source>
        <dbReference type="Proteomes" id="UP001152622"/>
    </source>
</evidence>
<keyword evidence="5" id="KW-1185">Reference proteome</keyword>
<evidence type="ECO:0000313" key="4">
    <source>
        <dbReference type="EMBL" id="KAJ8354731.1"/>
    </source>
</evidence>
<feature type="signal peptide" evidence="3">
    <location>
        <begin position="1"/>
        <end position="18"/>
    </location>
</feature>
<keyword evidence="3" id="KW-0732">Signal</keyword>
<organism evidence="4 5">
    <name type="scientific">Synaphobranchus kaupii</name>
    <name type="common">Kaup's arrowtooth eel</name>
    <dbReference type="NCBI Taxonomy" id="118154"/>
    <lineage>
        <taxon>Eukaryota</taxon>
        <taxon>Metazoa</taxon>
        <taxon>Chordata</taxon>
        <taxon>Craniata</taxon>
        <taxon>Vertebrata</taxon>
        <taxon>Euteleostomi</taxon>
        <taxon>Actinopterygii</taxon>
        <taxon>Neopterygii</taxon>
        <taxon>Teleostei</taxon>
        <taxon>Anguilliformes</taxon>
        <taxon>Synaphobranchidae</taxon>
        <taxon>Synaphobranchus</taxon>
    </lineage>
</organism>
<proteinExistence type="predicted"/>
<dbReference type="GO" id="GO:0050853">
    <property type="term" value="P:B cell receptor signaling pathway"/>
    <property type="evidence" value="ECO:0007669"/>
    <property type="project" value="TreeGrafter"/>
</dbReference>